<proteinExistence type="predicted"/>
<evidence type="ECO:0008006" key="3">
    <source>
        <dbReference type="Google" id="ProtNLM"/>
    </source>
</evidence>
<name>A0ABQ9HV18_9NEOP</name>
<dbReference type="Proteomes" id="UP001159363">
    <property type="component" value="Chromosome 3"/>
</dbReference>
<organism evidence="1 2">
    <name type="scientific">Dryococelus australis</name>
    <dbReference type="NCBI Taxonomy" id="614101"/>
    <lineage>
        <taxon>Eukaryota</taxon>
        <taxon>Metazoa</taxon>
        <taxon>Ecdysozoa</taxon>
        <taxon>Arthropoda</taxon>
        <taxon>Hexapoda</taxon>
        <taxon>Insecta</taxon>
        <taxon>Pterygota</taxon>
        <taxon>Neoptera</taxon>
        <taxon>Polyneoptera</taxon>
        <taxon>Phasmatodea</taxon>
        <taxon>Verophasmatodea</taxon>
        <taxon>Anareolatae</taxon>
        <taxon>Phasmatidae</taxon>
        <taxon>Eurycanthinae</taxon>
        <taxon>Dryococelus</taxon>
    </lineage>
</organism>
<gene>
    <name evidence="1" type="ORF">PR048_007642</name>
</gene>
<evidence type="ECO:0000313" key="1">
    <source>
        <dbReference type="EMBL" id="KAJ8888155.1"/>
    </source>
</evidence>
<comment type="caution">
    <text evidence="1">The sequence shown here is derived from an EMBL/GenBank/DDBJ whole genome shotgun (WGS) entry which is preliminary data.</text>
</comment>
<accession>A0ABQ9HV18</accession>
<keyword evidence="2" id="KW-1185">Reference proteome</keyword>
<protein>
    <recommendedName>
        <fullName evidence="3">DDE Tnp4 domain-containing protein</fullName>
    </recommendedName>
</protein>
<reference evidence="1 2" key="1">
    <citation type="submission" date="2023-02" db="EMBL/GenBank/DDBJ databases">
        <title>LHISI_Scaffold_Assembly.</title>
        <authorList>
            <person name="Stuart O.P."/>
            <person name="Cleave R."/>
            <person name="Magrath M.J.L."/>
            <person name="Mikheyev A.S."/>
        </authorList>
    </citation>
    <scope>NUCLEOTIDE SEQUENCE [LARGE SCALE GENOMIC DNA]</scope>
    <source>
        <strain evidence="1">Daus_M_001</strain>
        <tissue evidence="1">Leg muscle</tissue>
    </source>
</reference>
<evidence type="ECO:0000313" key="2">
    <source>
        <dbReference type="Proteomes" id="UP001159363"/>
    </source>
</evidence>
<sequence>MRKSIPAEKRLVITLRWKKSSQLLDISHQSADTQHGFLPLMMQGIVSGTVVYYHQMMSVQMDTGRCNDEFEECQMGRDSSYEAARGSCVCVLTVVKWQCLQLSQIFYFLASSLLNESRKLFHHRSRSTAEKKNTSLLYLATGCTFTDLHYIFKCGISTTRKIVIEVCETVCHPLHDFCFPDLTEDEWLKIANGFTFVDIGSYGKASDSAIYQNSLLFQKPKVNALHVPSDKTIRMGGEPLPCTFVGDEAFALSTHMQRPYCGKNYVVGGKRKHTTIAFREGFSFGILTN</sequence>
<dbReference type="EMBL" id="JARBHB010000003">
    <property type="protein sequence ID" value="KAJ8888155.1"/>
    <property type="molecule type" value="Genomic_DNA"/>
</dbReference>